<dbReference type="RefSeq" id="XP_006860397.1">
    <property type="nucleotide sequence ID" value="XM_006860335.1"/>
</dbReference>
<name>A0A9B0T9G5_CHRAS</name>
<dbReference type="GO" id="GO:0005737">
    <property type="term" value="C:cytoplasm"/>
    <property type="evidence" value="ECO:0007669"/>
    <property type="project" value="TreeGrafter"/>
</dbReference>
<evidence type="ECO:0000313" key="1">
    <source>
        <dbReference type="Proteomes" id="UP000504623"/>
    </source>
</evidence>
<dbReference type="GO" id="GO:0016491">
    <property type="term" value="F:oxidoreductase activity"/>
    <property type="evidence" value="ECO:0007669"/>
    <property type="project" value="TreeGrafter"/>
</dbReference>
<reference evidence="2" key="1">
    <citation type="submission" date="2025-08" db="UniProtKB">
        <authorList>
            <consortium name="RefSeq"/>
        </authorList>
    </citation>
    <scope>IDENTIFICATION</scope>
    <source>
        <tissue evidence="2">Spleen</tissue>
    </source>
</reference>
<dbReference type="GeneID" id="102827242"/>
<organism evidence="1 2">
    <name type="scientific">Chrysochloris asiatica</name>
    <name type="common">Cape golden mole</name>
    <dbReference type="NCBI Taxonomy" id="185453"/>
    <lineage>
        <taxon>Eukaryota</taxon>
        <taxon>Metazoa</taxon>
        <taxon>Chordata</taxon>
        <taxon>Craniata</taxon>
        <taxon>Vertebrata</taxon>
        <taxon>Euteleostomi</taxon>
        <taxon>Mammalia</taxon>
        <taxon>Eutheria</taxon>
        <taxon>Afrotheria</taxon>
        <taxon>Chrysochloridae</taxon>
        <taxon>Chrysochlorinae</taxon>
        <taxon>Chrysochloris</taxon>
    </lineage>
</organism>
<dbReference type="Proteomes" id="UP000504623">
    <property type="component" value="Unplaced"/>
</dbReference>
<protein>
    <submittedName>
        <fullName evidence="2">Uncharacterized oxidoreductase C663.09c-like</fullName>
    </submittedName>
</protein>
<dbReference type="Pfam" id="PF00106">
    <property type="entry name" value="adh_short"/>
    <property type="match status" value="1"/>
</dbReference>
<dbReference type="OrthoDB" id="7289984at2759"/>
<gene>
    <name evidence="2" type="primary">LOC102827242</name>
</gene>
<dbReference type="AlphaFoldDB" id="A0A9B0T9G5"/>
<dbReference type="Gene3D" id="3.40.50.720">
    <property type="entry name" value="NAD(P)-binding Rossmann-like Domain"/>
    <property type="match status" value="1"/>
</dbReference>
<dbReference type="PANTHER" id="PTHR43544">
    <property type="entry name" value="SHORT-CHAIN DEHYDROGENASE/REDUCTASE"/>
    <property type="match status" value="1"/>
</dbReference>
<keyword evidence="1" id="KW-1185">Reference proteome</keyword>
<dbReference type="InterPro" id="IPR036291">
    <property type="entry name" value="NAD(P)-bd_dom_sf"/>
</dbReference>
<evidence type="ECO:0000313" key="2">
    <source>
        <dbReference type="RefSeq" id="XP_006860397.1"/>
    </source>
</evidence>
<dbReference type="InterPro" id="IPR051468">
    <property type="entry name" value="Fungal_SecMetab_SDRs"/>
</dbReference>
<dbReference type="InterPro" id="IPR002347">
    <property type="entry name" value="SDR_fam"/>
</dbReference>
<proteinExistence type="predicted"/>
<sequence>MTHNSPPSALVTGANRGLGLELVRQLLTLPQPPKLVFATCRNPNGPQAQSLQELAEKEPNLRILRLDVTDPTSIQLAETQVRNYLSGEGLALLVNNAGILIPSSLHEEKASSMHLSYQTNVVGPLLLGQVFGSLLKKAASIHSKKELSWARAAIINMGSAAGSLTELLGWEYGQATSYRCSKVNRAALNMLTRCQGLTYAKEGILCAGIHPGWVKTDMSSISEYTPMLTVTESIQGVLKVMAQLTEKEAGAFLDWEGHVVPW</sequence>
<dbReference type="PANTHER" id="PTHR43544:SF33">
    <property type="entry name" value="C-FACTOR"/>
    <property type="match status" value="1"/>
</dbReference>
<dbReference type="CDD" id="cd05325">
    <property type="entry name" value="carb_red_sniffer_like_SDR_c"/>
    <property type="match status" value="1"/>
</dbReference>
<dbReference type="SUPFAM" id="SSF51735">
    <property type="entry name" value="NAD(P)-binding Rossmann-fold domains"/>
    <property type="match status" value="1"/>
</dbReference>
<dbReference type="PRINTS" id="PR00081">
    <property type="entry name" value="GDHRDH"/>
</dbReference>
<accession>A0A9B0T9G5</accession>